<comment type="catalytic activity">
    <reaction evidence="6">
        <text>cytidine(34) in tRNA(Ile2) + agmatine + ATP + H2O = 2-agmatinylcytidine(34) in tRNA(Ile2) + AMP + 2 phosphate + 2 H(+)</text>
        <dbReference type="Rhea" id="RHEA:43608"/>
        <dbReference type="Rhea" id="RHEA-COMP:10625"/>
        <dbReference type="Rhea" id="RHEA-COMP:10626"/>
        <dbReference type="ChEBI" id="CHEBI:15377"/>
        <dbReference type="ChEBI" id="CHEBI:15378"/>
        <dbReference type="ChEBI" id="CHEBI:30616"/>
        <dbReference type="ChEBI" id="CHEBI:43474"/>
        <dbReference type="ChEBI" id="CHEBI:58145"/>
        <dbReference type="ChEBI" id="CHEBI:82748"/>
        <dbReference type="ChEBI" id="CHEBI:83545"/>
        <dbReference type="ChEBI" id="CHEBI:456215"/>
        <dbReference type="EC" id="6.3.4.22"/>
    </reaction>
</comment>
<evidence type="ECO:0000313" key="11">
    <source>
        <dbReference type="EMBL" id="KYH25277.1"/>
    </source>
</evidence>
<dbReference type="RefSeq" id="WP_066383330.1">
    <property type="nucleotide sequence ID" value="NZ_LTAZ01000006.1"/>
</dbReference>
<comment type="caution">
    <text evidence="11">The sequence shown here is derived from an EMBL/GenBank/DDBJ whole genome shotgun (WGS) entry which is preliminary data.</text>
</comment>
<dbReference type="Pfam" id="PF01336">
    <property type="entry name" value="tRNA_anti-codon"/>
    <property type="match status" value="1"/>
</dbReference>
<dbReference type="GO" id="GO:0005737">
    <property type="term" value="C:cytoplasm"/>
    <property type="evidence" value="ECO:0007669"/>
    <property type="project" value="UniProtKB-SubCell"/>
</dbReference>
<name>A0A151AD18_9EURY</name>
<organism evidence="11 12">
    <name type="scientific">Halalkalicoccus paucihalophilus</name>
    <dbReference type="NCBI Taxonomy" id="1008153"/>
    <lineage>
        <taxon>Archaea</taxon>
        <taxon>Methanobacteriati</taxon>
        <taxon>Methanobacteriota</taxon>
        <taxon>Stenosarchaea group</taxon>
        <taxon>Halobacteria</taxon>
        <taxon>Halobacteriales</taxon>
        <taxon>Halococcaceae</taxon>
        <taxon>Halalkalicoccus</taxon>
    </lineage>
</organism>
<dbReference type="HAMAP" id="MF_01892">
    <property type="entry name" value="tRNA_Ile2_agm2C_synt"/>
    <property type="match status" value="1"/>
</dbReference>
<feature type="domain" description="TiaS-like TCKD" evidence="9">
    <location>
        <begin position="3"/>
        <end position="134"/>
    </location>
</feature>
<sequence length="422" mass="46125">MTVVGLDDTDSRTRGMCTTYLANVVAEALVGTGANVEELLLVRLNPAIEHKTRGNAALAIHTDCGPETALEVASESIERLSETDDPNTQPGLVVASGDPEAVPDPIAEFACRALRERLTLAEALELADTSGYTHRGWAGGRGRIGALAAVGAGRAFSEWTAELIAYRERERWGTPRRADPDSVLRAADSEYPTVWDTVDRTTGDMVCVPHTPGPVLYGIRGDDSRAVRRVAERIEGEPVATSALFTTNQGTDAHLREGEIGSVGDGRAYRLEGMVSNPPETRRGGHVFFEIEDENERLRCAAFEPTKRFRDRVRALGVGDRITACGEVSAGTLKLEKFAVRELNRTAYRNPRCPDCGRSMESAGRRQGYRCRDCSTSAEGKERIEIDRDLDVGWYEVPPTARRHVAKPLVRGGFDGPIHPER</sequence>
<reference evidence="11 12" key="1">
    <citation type="submission" date="2016-02" db="EMBL/GenBank/DDBJ databases">
        <title>Genome sequence of Halalkalicoccus paucihalophilus DSM 24557.</title>
        <authorList>
            <person name="Poehlein A."/>
            <person name="Daniel R."/>
        </authorList>
    </citation>
    <scope>NUCLEOTIDE SEQUENCE [LARGE SCALE GENOMIC DNA]</scope>
    <source>
        <strain evidence="11 12">DSM 24557</strain>
    </source>
</reference>
<evidence type="ECO:0000256" key="4">
    <source>
        <dbReference type="ARBA" id="ARBA00022741"/>
    </source>
</evidence>
<comment type="similarity">
    <text evidence="6">Belongs to the TiaS family.</text>
</comment>
<dbReference type="InterPro" id="IPR024913">
    <property type="entry name" value="tRNA_Ile2__agm2C_synt"/>
</dbReference>
<dbReference type="InterPro" id="IPR055394">
    <property type="entry name" value="Zn_ribbon_TiaS"/>
</dbReference>
<dbReference type="InterPro" id="IPR004365">
    <property type="entry name" value="NA-bd_OB_tRNA"/>
</dbReference>
<dbReference type="Proteomes" id="UP000075321">
    <property type="component" value="Unassembled WGS sequence"/>
</dbReference>
<dbReference type="CDD" id="cd04482">
    <property type="entry name" value="RPA2_OBF_like"/>
    <property type="match status" value="1"/>
</dbReference>
<feature type="domain" description="OB" evidence="7">
    <location>
        <begin position="270"/>
        <end position="330"/>
    </location>
</feature>
<dbReference type="Gene3D" id="3.30.70.2200">
    <property type="match status" value="1"/>
</dbReference>
<proteinExistence type="inferred from homology"/>
<keyword evidence="2 6" id="KW-0436">Ligase</keyword>
<accession>A0A151AD18</accession>
<feature type="domain" description="TiaS C-terminal zinc ribbon" evidence="10">
    <location>
        <begin position="350"/>
        <end position="390"/>
    </location>
</feature>
<dbReference type="PANTHER" id="PTHR40705:SF1">
    <property type="entry name" value="TRNA(ILE2) 2-AGMATINYLCYTIDINE SYNTHETASE TIAS"/>
    <property type="match status" value="1"/>
</dbReference>
<dbReference type="EMBL" id="LTAZ01000006">
    <property type="protein sequence ID" value="KYH25277.1"/>
    <property type="molecule type" value="Genomic_DNA"/>
</dbReference>
<comment type="function">
    <text evidence="6">ATP-dependent agmatine transferase that catalyzes the formation of 2-agmatinylcytidine (agm2C) at the wobble position (C34) of tRNA(Ile2), converting the codon specificity from AUG to AUA.</text>
</comment>
<feature type="domain" description="TiaS FLD" evidence="8">
    <location>
        <begin position="140"/>
        <end position="254"/>
    </location>
</feature>
<evidence type="ECO:0000259" key="9">
    <source>
        <dbReference type="Pfam" id="PF22641"/>
    </source>
</evidence>
<dbReference type="InterPro" id="IPR013696">
    <property type="entry name" value="TiaS_FLD"/>
</dbReference>
<evidence type="ECO:0000259" key="10">
    <source>
        <dbReference type="Pfam" id="PF23783"/>
    </source>
</evidence>
<evidence type="ECO:0000256" key="6">
    <source>
        <dbReference type="HAMAP-Rule" id="MF_01892"/>
    </source>
</evidence>
<dbReference type="Pfam" id="PF22641">
    <property type="entry name" value="TiaS_TCKD"/>
    <property type="match status" value="1"/>
</dbReference>
<comment type="subcellular location">
    <subcellularLocation>
        <location evidence="6">Cytoplasm</location>
    </subcellularLocation>
</comment>
<dbReference type="OrthoDB" id="39189at2157"/>
<dbReference type="InterPro" id="IPR053870">
    <property type="entry name" value="TiaS-like_TCKD"/>
</dbReference>
<protein>
    <recommendedName>
        <fullName evidence="6">tRNA(Ile2) 2-agmatinylcytidine synthetase TiaS</fullName>
        <shortName evidence="6">tRNA(Ile2)-agm2C synthetase</shortName>
        <ecNumber evidence="6">6.3.4.22</ecNumber>
    </recommendedName>
    <alternativeName>
        <fullName evidence="6">tRNA(Ile2) agmatidine synthetase</fullName>
    </alternativeName>
</protein>
<dbReference type="Gene3D" id="3.90.600.20">
    <property type="match status" value="1"/>
</dbReference>
<keyword evidence="5 6" id="KW-0067">ATP-binding</keyword>
<gene>
    <name evidence="6 11" type="primary">tiaS</name>
    <name evidence="11" type="ORF">HAPAU_26640</name>
</gene>
<evidence type="ECO:0000256" key="2">
    <source>
        <dbReference type="ARBA" id="ARBA00022598"/>
    </source>
</evidence>
<dbReference type="Pfam" id="PF23783">
    <property type="entry name" value="Zn_ribbon_TiaS"/>
    <property type="match status" value="1"/>
</dbReference>
<evidence type="ECO:0000259" key="7">
    <source>
        <dbReference type="Pfam" id="PF01336"/>
    </source>
</evidence>
<evidence type="ECO:0000259" key="8">
    <source>
        <dbReference type="Pfam" id="PF08489"/>
    </source>
</evidence>
<dbReference type="AlphaFoldDB" id="A0A151AD18"/>
<dbReference type="PATRIC" id="fig|1008153.3.peg.2715"/>
<dbReference type="GO" id="GO:0005524">
    <property type="term" value="F:ATP binding"/>
    <property type="evidence" value="ECO:0007669"/>
    <property type="project" value="UniProtKB-KW"/>
</dbReference>
<dbReference type="PANTHER" id="PTHR40705">
    <property type="entry name" value="TRNA(ILE2) 2-AGMATINYLCYTIDINE SYNTHETASE TIAS"/>
    <property type="match status" value="1"/>
</dbReference>
<evidence type="ECO:0000256" key="3">
    <source>
        <dbReference type="ARBA" id="ARBA00022694"/>
    </source>
</evidence>
<evidence type="ECO:0000256" key="1">
    <source>
        <dbReference type="ARBA" id="ARBA00022490"/>
    </source>
</evidence>
<dbReference type="Gene3D" id="2.40.50.1010">
    <property type="match status" value="1"/>
</dbReference>
<dbReference type="Pfam" id="PF08489">
    <property type="entry name" value="TiaS_FLD"/>
    <property type="match status" value="1"/>
</dbReference>
<dbReference type="EC" id="6.3.4.22" evidence="6"/>
<keyword evidence="1 6" id="KW-0963">Cytoplasm</keyword>
<dbReference type="GO" id="GO:0002101">
    <property type="term" value="P:tRNA wobble cytosine modification"/>
    <property type="evidence" value="ECO:0007669"/>
    <property type="project" value="UniProtKB-UniRule"/>
</dbReference>
<evidence type="ECO:0000256" key="5">
    <source>
        <dbReference type="ARBA" id="ARBA00022840"/>
    </source>
</evidence>
<keyword evidence="3 6" id="KW-0819">tRNA processing</keyword>
<dbReference type="GO" id="GO:0003676">
    <property type="term" value="F:nucleic acid binding"/>
    <property type="evidence" value="ECO:0007669"/>
    <property type="project" value="InterPro"/>
</dbReference>
<keyword evidence="12" id="KW-1185">Reference proteome</keyword>
<dbReference type="GO" id="GO:0016879">
    <property type="term" value="F:ligase activity, forming carbon-nitrogen bonds"/>
    <property type="evidence" value="ECO:0007669"/>
    <property type="project" value="UniProtKB-UniRule"/>
</dbReference>
<keyword evidence="4 6" id="KW-0547">Nucleotide-binding</keyword>
<evidence type="ECO:0000313" key="12">
    <source>
        <dbReference type="Proteomes" id="UP000075321"/>
    </source>
</evidence>